<name>A0A5D0QRV8_9FLAO</name>
<dbReference type="InterPro" id="IPR016181">
    <property type="entry name" value="Acyl_CoA_acyltransferase"/>
</dbReference>
<protein>
    <submittedName>
        <fullName evidence="2">GNAT family N-acetyltransferase</fullName>
    </submittedName>
</protein>
<dbReference type="EMBL" id="VSKL01000006">
    <property type="protein sequence ID" value="TYB71625.1"/>
    <property type="molecule type" value="Genomic_DNA"/>
</dbReference>
<keyword evidence="2" id="KW-0808">Transferase</keyword>
<gene>
    <name evidence="2" type="ORF">ES675_13815</name>
</gene>
<dbReference type="Proteomes" id="UP000324358">
    <property type="component" value="Unassembled WGS sequence"/>
</dbReference>
<feature type="domain" description="BioF2-like acetyltransferase" evidence="1">
    <location>
        <begin position="183"/>
        <end position="325"/>
    </location>
</feature>
<comment type="caution">
    <text evidence="2">The sequence shown here is derived from an EMBL/GenBank/DDBJ whole genome shotgun (WGS) entry which is preliminary data.</text>
</comment>
<accession>A0A5D0QRV8</accession>
<dbReference type="InterPro" id="IPR038740">
    <property type="entry name" value="BioF2-like_GNAT_dom"/>
</dbReference>
<reference evidence="2 3" key="1">
    <citation type="submission" date="2019-08" db="EMBL/GenBank/DDBJ databases">
        <title>Genomes of Antarctic Bizionia species.</title>
        <authorList>
            <person name="Bowman J.P."/>
        </authorList>
    </citation>
    <scope>NUCLEOTIDE SEQUENCE [LARGE SCALE GENOMIC DNA]</scope>
    <source>
        <strain evidence="2 3">APA-1</strain>
    </source>
</reference>
<organism evidence="2 3">
    <name type="scientific">Bizionia algoritergicola</name>
    <dbReference type="NCBI Taxonomy" id="291187"/>
    <lineage>
        <taxon>Bacteria</taxon>
        <taxon>Pseudomonadati</taxon>
        <taxon>Bacteroidota</taxon>
        <taxon>Flavobacteriia</taxon>
        <taxon>Flavobacteriales</taxon>
        <taxon>Flavobacteriaceae</taxon>
        <taxon>Bizionia</taxon>
    </lineage>
</organism>
<proteinExistence type="predicted"/>
<dbReference type="RefSeq" id="WP_066250333.1">
    <property type="nucleotide sequence ID" value="NZ_VSKL01000006.1"/>
</dbReference>
<evidence type="ECO:0000259" key="1">
    <source>
        <dbReference type="Pfam" id="PF13480"/>
    </source>
</evidence>
<sequence>MNLRLISYIDLDEKFWYDFDYLVTMEVEHIVQLNSNWLRAYIDNYLKKSQLKILCVYADNKLVGCLPMQLEKSRATRFWSYHILEILGNGPTDFFDIPLRKGLEKDILLLMIKYLKKKYFWDRIVLKNISETSKVITPLIQALNEHGLAFDLSRPNGFYWVDTNSQNWETYEREEFLKNNSDLNKAERRLKNDGIELYIEIFYTDIYLRLIDNINLYATRRDSLGQVNTYMTAERKGFLEQLITLYEKKNEVELTLLMDSSQTVWAFQLDWVFNSIRYHWNHAYNEDFKRYSPGKVLLKELMIRSFNDLNIKSCNHMRGLSDYKSKLVNRNNMFIQIEINNPKSFRLKATKLVSKGFKILRH</sequence>
<evidence type="ECO:0000313" key="3">
    <source>
        <dbReference type="Proteomes" id="UP000324358"/>
    </source>
</evidence>
<keyword evidence="3" id="KW-1185">Reference proteome</keyword>
<dbReference type="AlphaFoldDB" id="A0A5D0QRV8"/>
<dbReference type="OrthoDB" id="4349922at2"/>
<evidence type="ECO:0000313" key="2">
    <source>
        <dbReference type="EMBL" id="TYB71625.1"/>
    </source>
</evidence>
<dbReference type="GO" id="GO:0016740">
    <property type="term" value="F:transferase activity"/>
    <property type="evidence" value="ECO:0007669"/>
    <property type="project" value="UniProtKB-KW"/>
</dbReference>
<dbReference type="Pfam" id="PF13480">
    <property type="entry name" value="Acetyltransf_6"/>
    <property type="match status" value="1"/>
</dbReference>
<dbReference type="SUPFAM" id="SSF55729">
    <property type="entry name" value="Acyl-CoA N-acyltransferases (Nat)"/>
    <property type="match status" value="1"/>
</dbReference>